<dbReference type="RefSeq" id="WP_008725749.1">
    <property type="nucleotide sequence ID" value="NZ_JH994111.1"/>
</dbReference>
<evidence type="ECO:0000313" key="4">
    <source>
        <dbReference type="Proteomes" id="UP000011663"/>
    </source>
</evidence>
<dbReference type="EMBL" id="ALNZ01000034">
    <property type="protein sequence ID" value="EKV56082.1"/>
    <property type="molecule type" value="Genomic_DNA"/>
</dbReference>
<proteinExistence type="predicted"/>
<protein>
    <recommendedName>
        <fullName evidence="2">DUF2147 domain-containing protein</fullName>
    </recommendedName>
</protein>
<evidence type="ECO:0000256" key="1">
    <source>
        <dbReference type="SAM" id="SignalP"/>
    </source>
</evidence>
<dbReference type="AlphaFoldDB" id="A0A2U4EXR2"/>
<dbReference type="PANTHER" id="PTHR36919">
    <property type="entry name" value="BLR1215 PROTEIN"/>
    <property type="match status" value="1"/>
</dbReference>
<organism evidence="3 4">
    <name type="scientific">Brachyspira hampsonii 30446</name>
    <dbReference type="NCBI Taxonomy" id="1289135"/>
    <lineage>
        <taxon>Bacteria</taxon>
        <taxon>Pseudomonadati</taxon>
        <taxon>Spirochaetota</taxon>
        <taxon>Spirochaetia</taxon>
        <taxon>Brachyspirales</taxon>
        <taxon>Brachyspiraceae</taxon>
        <taxon>Brachyspira</taxon>
    </lineage>
</organism>
<feature type="signal peptide" evidence="1">
    <location>
        <begin position="1"/>
        <end position="21"/>
    </location>
</feature>
<dbReference type="Gene3D" id="2.40.128.520">
    <property type="match status" value="1"/>
</dbReference>
<dbReference type="Proteomes" id="UP000011663">
    <property type="component" value="Unassembled WGS sequence"/>
</dbReference>
<dbReference type="OrthoDB" id="9814399at2"/>
<gene>
    <name evidence="3" type="ORF">A966_11996</name>
</gene>
<reference evidence="3 4" key="1">
    <citation type="submission" date="2012-07" db="EMBL/GenBank/DDBJ databases">
        <title>Genome sequence of Brachyspira sp. 30446, isolated from a pig with mucohaemorrhagic colitis.</title>
        <authorList>
            <person name="Rubin J.E."/>
            <person name="Fernando C."/>
            <person name="Harding J.C.S."/>
            <person name="Hill J.E."/>
        </authorList>
    </citation>
    <scope>NUCLEOTIDE SEQUENCE [LARGE SCALE GENOMIC DNA]</scope>
    <source>
        <strain evidence="3 4">30446</strain>
    </source>
</reference>
<sequence>MKNKIITILIFTFLFNILVFAQNADDITGLWYSQADSQNRVSIVEIYKENNKYYAYSFAYKNSNDTVNDVNNPKKELRNLPLKGLVYLYDLEFVKGEWKNGKIYNPDDGKTYNAKVTLSDNGTEIKIRASVDGAGIFGKNIVWQKLPSSDAAKYKPLNKSELRKLN</sequence>
<evidence type="ECO:0000259" key="2">
    <source>
        <dbReference type="Pfam" id="PF09917"/>
    </source>
</evidence>
<accession>A0A2U4EXR2</accession>
<name>A0A2U4EXR2_9SPIR</name>
<keyword evidence="1" id="KW-0732">Signal</keyword>
<dbReference type="PANTHER" id="PTHR36919:SF2">
    <property type="entry name" value="BLL6627 PROTEIN"/>
    <property type="match status" value="1"/>
</dbReference>
<dbReference type="STRING" id="1289135.A966_11996"/>
<dbReference type="GeneID" id="66488802"/>
<comment type="caution">
    <text evidence="3">The sequence shown here is derived from an EMBL/GenBank/DDBJ whole genome shotgun (WGS) entry which is preliminary data.</text>
</comment>
<dbReference type="InterPro" id="IPR019223">
    <property type="entry name" value="DUF2147"/>
</dbReference>
<dbReference type="Pfam" id="PF09917">
    <property type="entry name" value="DUF2147"/>
    <property type="match status" value="1"/>
</dbReference>
<feature type="domain" description="DUF2147" evidence="2">
    <location>
        <begin position="29"/>
        <end position="145"/>
    </location>
</feature>
<feature type="chain" id="PRO_5015508835" description="DUF2147 domain-containing protein" evidence="1">
    <location>
        <begin position="22"/>
        <end position="166"/>
    </location>
</feature>
<evidence type="ECO:0000313" key="3">
    <source>
        <dbReference type="EMBL" id="EKV56082.1"/>
    </source>
</evidence>